<evidence type="ECO:0000313" key="1">
    <source>
        <dbReference type="EMBL" id="PKR55053.1"/>
    </source>
</evidence>
<proteinExistence type="predicted"/>
<dbReference type="EMBL" id="NWTK01000003">
    <property type="protein sequence ID" value="PKR55053.1"/>
    <property type="molecule type" value="Genomic_DNA"/>
</dbReference>
<evidence type="ECO:0008006" key="3">
    <source>
        <dbReference type="Google" id="ProtNLM"/>
    </source>
</evidence>
<dbReference type="Gene3D" id="2.40.50.230">
    <property type="entry name" value="Gp5 N-terminal domain"/>
    <property type="match status" value="1"/>
</dbReference>
<reference evidence="1 2" key="1">
    <citation type="submission" date="2017-09" db="EMBL/GenBank/DDBJ databases">
        <title>Biodiversity and function of Thalassospira species in the particle-attached aromatic-hydrocarbon-degrading consortia from the surface seawater of the South China Sea.</title>
        <authorList>
            <person name="Dong C."/>
            <person name="Liu R."/>
            <person name="Shao Z."/>
        </authorList>
    </citation>
    <scope>NUCLEOTIDE SEQUENCE [LARGE SCALE GENOMIC DNA]</scope>
    <source>
        <strain evidence="1 2">CSC1P2</strain>
    </source>
</reference>
<dbReference type="AlphaFoldDB" id="A0A2N3KX38"/>
<organism evidence="1 2">
    <name type="scientific">Thalassospira marina</name>
    <dbReference type="NCBI Taxonomy" id="2048283"/>
    <lineage>
        <taxon>Bacteria</taxon>
        <taxon>Pseudomonadati</taxon>
        <taxon>Pseudomonadota</taxon>
        <taxon>Alphaproteobacteria</taxon>
        <taxon>Rhodospirillales</taxon>
        <taxon>Thalassospiraceae</taxon>
        <taxon>Thalassospira</taxon>
    </lineage>
</organism>
<dbReference type="InterPro" id="IPR013046">
    <property type="entry name" value="GpV/Gp45"/>
</dbReference>
<name>A0A2N3KX38_9PROT</name>
<protein>
    <recommendedName>
        <fullName evidence="3">Gp5/Type VI secretion system Vgr protein OB-fold domain-containing protein</fullName>
    </recommendedName>
</protein>
<gene>
    <name evidence="1" type="ORF">COO20_06610</name>
</gene>
<dbReference type="NCBIfam" id="TIGR01644">
    <property type="entry name" value="phage_P2_V"/>
    <property type="match status" value="1"/>
</dbReference>
<accession>A0A2N3KX38</accession>
<evidence type="ECO:0000313" key="2">
    <source>
        <dbReference type="Proteomes" id="UP000233597"/>
    </source>
</evidence>
<dbReference type="Proteomes" id="UP000233597">
    <property type="component" value="Unassembled WGS sequence"/>
</dbReference>
<dbReference type="Gene3D" id="6.20.150.10">
    <property type="match status" value="1"/>
</dbReference>
<dbReference type="RefSeq" id="WP_101264896.1">
    <property type="nucleotide sequence ID" value="NZ_NWTK01000003.1"/>
</dbReference>
<dbReference type="OrthoDB" id="4931325at2"/>
<sequence>MEALSEIARQIQNVLAFGTIAEVNHEDVLVRININGRLTNWVSGPGIVGNNLRASNHLRVGTQCLVGCPAGDPANAVILTILNSNSLFTPSSNGAVDTVVWNDGTTVKYDTSNKNMAVHSMGDLVLTAVGAIRIKADGDLWLDGAKIHALEDS</sequence>
<comment type="caution">
    <text evidence="1">The sequence shown here is derived from an EMBL/GenBank/DDBJ whole genome shotgun (WGS) entry which is preliminary data.</text>
</comment>
<dbReference type="InterPro" id="IPR037026">
    <property type="entry name" value="Vgr_OB-fold_dom_sf"/>
</dbReference>